<keyword evidence="3" id="KW-0560">Oxidoreductase</keyword>
<keyword evidence="8" id="KW-0670">Pyruvate</keyword>
<protein>
    <recommendedName>
        <fullName evidence="5">2-oxoisovalerate dehydrogenase subunit beta</fullName>
    </recommendedName>
    <alternativeName>
        <fullName evidence="6">Branched-chain alpha-keto acid dehydrogenase E1 component beta chain</fullName>
    </alternativeName>
</protein>
<dbReference type="InterPro" id="IPR005475">
    <property type="entry name" value="Transketolase-like_Pyr-bd"/>
</dbReference>
<comment type="cofactor">
    <cofactor evidence="1">
        <name>thiamine diphosphate</name>
        <dbReference type="ChEBI" id="CHEBI:58937"/>
    </cofactor>
</comment>
<dbReference type="InterPro" id="IPR029061">
    <property type="entry name" value="THDP-binding"/>
</dbReference>
<organism evidence="8 9">
    <name type="scientific">Marinobacterium iners DSM 11526</name>
    <dbReference type="NCBI Taxonomy" id="1122198"/>
    <lineage>
        <taxon>Bacteria</taxon>
        <taxon>Pseudomonadati</taxon>
        <taxon>Pseudomonadota</taxon>
        <taxon>Gammaproteobacteria</taxon>
        <taxon>Oceanospirillales</taxon>
        <taxon>Oceanospirillaceae</taxon>
        <taxon>Marinobacterium</taxon>
    </lineage>
</organism>
<name>A0A1H4CLJ0_9GAMM</name>
<evidence type="ECO:0000259" key="7">
    <source>
        <dbReference type="SMART" id="SM00861"/>
    </source>
</evidence>
<evidence type="ECO:0000256" key="6">
    <source>
        <dbReference type="ARBA" id="ARBA00082400"/>
    </source>
</evidence>
<dbReference type="SUPFAM" id="SSF52518">
    <property type="entry name" value="Thiamin diphosphate-binding fold (THDP-binding)"/>
    <property type="match status" value="1"/>
</dbReference>
<dbReference type="InterPro" id="IPR033248">
    <property type="entry name" value="Transketolase_C"/>
</dbReference>
<dbReference type="GO" id="GO:0016491">
    <property type="term" value="F:oxidoreductase activity"/>
    <property type="evidence" value="ECO:0007669"/>
    <property type="project" value="UniProtKB-KW"/>
</dbReference>
<reference evidence="9" key="1">
    <citation type="submission" date="2016-10" db="EMBL/GenBank/DDBJ databases">
        <authorList>
            <person name="Varghese N."/>
            <person name="Submissions S."/>
        </authorList>
    </citation>
    <scope>NUCLEOTIDE SEQUENCE [LARGE SCALE GENOMIC DNA]</scope>
    <source>
        <strain evidence="9">DSM 11526</strain>
    </source>
</reference>
<dbReference type="InterPro" id="IPR009014">
    <property type="entry name" value="Transketo_C/PFOR_II"/>
</dbReference>
<gene>
    <name evidence="8" type="ORF">SAMN02745729_10554</name>
</gene>
<evidence type="ECO:0000256" key="3">
    <source>
        <dbReference type="ARBA" id="ARBA00023002"/>
    </source>
</evidence>
<dbReference type="Pfam" id="PF02779">
    <property type="entry name" value="Transket_pyr"/>
    <property type="match status" value="1"/>
</dbReference>
<dbReference type="SMART" id="SM00861">
    <property type="entry name" value="Transket_pyr"/>
    <property type="match status" value="1"/>
</dbReference>
<evidence type="ECO:0000256" key="5">
    <source>
        <dbReference type="ARBA" id="ARBA00070795"/>
    </source>
</evidence>
<dbReference type="EMBL" id="FNRJ01000005">
    <property type="protein sequence ID" value="SEA61183.1"/>
    <property type="molecule type" value="Genomic_DNA"/>
</dbReference>
<keyword evidence="9" id="KW-1185">Reference proteome</keyword>
<evidence type="ECO:0000256" key="4">
    <source>
        <dbReference type="ARBA" id="ARBA00023052"/>
    </source>
</evidence>
<dbReference type="STRING" id="1122198.SAMN02745729_10554"/>
<keyword evidence="4" id="KW-0786">Thiamine pyrophosphate</keyword>
<sequence length="328" mass="35255">MSDNAITLLDAVNLALARAMEDDPNVILLGEDIGTNGGVFRATAGLQDHFGERRVIDSPLAETMIAGLSVGMATQGIRPVAEIQFMGFIFPAFEHLVAHAARMRHRTRGRLNCPMVLRAPFGGGIHAPEHHSESTEALLAHIPGLRVVVPSSPARAYGLLLAAIRCDDPVVFLEPKRIYRASKTLVEDDGQALPLDTCFTLREGEGITLISWGAAVTETLAAARQLAENGVSCEVIDVATLNPIDHDTLIASVSKTGRCVIVHEAPRHGGLGGEIAATLAEQALLSLKAPPRRVTGYDTVMPYYRNEQLYLPTTADIVQAVQETLEYA</sequence>
<feature type="domain" description="Transketolase-like pyrimidine-binding" evidence="7">
    <location>
        <begin position="6"/>
        <end position="181"/>
    </location>
</feature>
<proteinExistence type="predicted"/>
<dbReference type="RefSeq" id="WP_091825307.1">
    <property type="nucleotide sequence ID" value="NZ_FNRJ01000005.1"/>
</dbReference>
<dbReference type="SUPFAM" id="SSF52922">
    <property type="entry name" value="TK C-terminal domain-like"/>
    <property type="match status" value="1"/>
</dbReference>
<evidence type="ECO:0000313" key="8">
    <source>
        <dbReference type="EMBL" id="SEA61183.1"/>
    </source>
</evidence>
<evidence type="ECO:0000256" key="1">
    <source>
        <dbReference type="ARBA" id="ARBA00001964"/>
    </source>
</evidence>
<dbReference type="Proteomes" id="UP000242469">
    <property type="component" value="Unassembled WGS sequence"/>
</dbReference>
<evidence type="ECO:0000313" key="9">
    <source>
        <dbReference type="Proteomes" id="UP000242469"/>
    </source>
</evidence>
<dbReference type="Gene3D" id="3.40.50.970">
    <property type="match status" value="1"/>
</dbReference>
<dbReference type="FunFam" id="3.40.50.970:FF:000001">
    <property type="entry name" value="Pyruvate dehydrogenase E1 beta subunit"/>
    <property type="match status" value="1"/>
</dbReference>
<dbReference type="FunFam" id="3.40.50.920:FF:000001">
    <property type="entry name" value="Pyruvate dehydrogenase E1 beta subunit"/>
    <property type="match status" value="1"/>
</dbReference>
<dbReference type="AlphaFoldDB" id="A0A1H4CLJ0"/>
<dbReference type="PANTHER" id="PTHR43257">
    <property type="entry name" value="PYRUVATE DEHYDROGENASE E1 COMPONENT BETA SUBUNIT"/>
    <property type="match status" value="1"/>
</dbReference>
<dbReference type="Gene3D" id="3.40.50.920">
    <property type="match status" value="1"/>
</dbReference>
<comment type="function">
    <text evidence="2">The branched-chain alpha-keto dehydrogenase complex catalyzes the overall conversion of alpha-keto acids to acyl-CoA and CO(2). It contains multiple copies of three enzymatic components: branched-chain alpha-keto acid decarboxylase (E1), lipoamide acyltransferase (E2) and lipoamide dehydrogenase (E3).</text>
</comment>
<dbReference type="Pfam" id="PF02780">
    <property type="entry name" value="Transketolase_C"/>
    <property type="match status" value="1"/>
</dbReference>
<dbReference type="CDD" id="cd07036">
    <property type="entry name" value="TPP_PYR_E1-PDHc-beta_like"/>
    <property type="match status" value="1"/>
</dbReference>
<dbReference type="PANTHER" id="PTHR43257:SF2">
    <property type="entry name" value="PYRUVATE DEHYDROGENASE E1 COMPONENT SUBUNIT BETA"/>
    <property type="match status" value="1"/>
</dbReference>
<evidence type="ECO:0000256" key="2">
    <source>
        <dbReference type="ARBA" id="ARBA00002859"/>
    </source>
</evidence>
<accession>A0A1H4CLJ0</accession>
<dbReference type="OrthoDB" id="9780894at2"/>